<reference evidence="3 4" key="1">
    <citation type="submission" date="2023-01" db="EMBL/GenBank/DDBJ databases">
        <title>Analysis of 21 Apiospora genomes using comparative genomics revels a genus with tremendous synthesis potential of carbohydrate active enzymes and secondary metabolites.</title>
        <authorList>
            <person name="Sorensen T."/>
        </authorList>
    </citation>
    <scope>NUCLEOTIDE SEQUENCE [LARGE SCALE GENOMIC DNA]</scope>
    <source>
        <strain evidence="3 4">CBS 117206</strain>
    </source>
</reference>
<dbReference type="InterPro" id="IPR023213">
    <property type="entry name" value="CAT-like_dom_sf"/>
</dbReference>
<dbReference type="GO" id="GO:0016740">
    <property type="term" value="F:transferase activity"/>
    <property type="evidence" value="ECO:0007669"/>
    <property type="project" value="UniProtKB-KW"/>
</dbReference>
<dbReference type="EMBL" id="JAQQWP010000004">
    <property type="protein sequence ID" value="KAK8121428.1"/>
    <property type="molecule type" value="Genomic_DNA"/>
</dbReference>
<dbReference type="InterPro" id="IPR051283">
    <property type="entry name" value="Sec_Metabolite_Acyltrans"/>
</dbReference>
<dbReference type="InterPro" id="IPR054710">
    <property type="entry name" value="Tri101-like_N"/>
</dbReference>
<accession>A0AAW0R2I0</accession>
<comment type="caution">
    <text evidence="3">The sequence shown here is derived from an EMBL/GenBank/DDBJ whole genome shotgun (WGS) entry which is preliminary data.</text>
</comment>
<protein>
    <recommendedName>
        <fullName evidence="2">Trichothecene 3-O-acetyltransferase-like N-terminal domain-containing protein</fullName>
    </recommendedName>
</protein>
<proteinExistence type="predicted"/>
<gene>
    <name evidence="3" type="ORF">PG999_005548</name>
</gene>
<dbReference type="Proteomes" id="UP001392437">
    <property type="component" value="Unassembled WGS sequence"/>
</dbReference>
<evidence type="ECO:0000313" key="4">
    <source>
        <dbReference type="Proteomes" id="UP001392437"/>
    </source>
</evidence>
<dbReference type="Gene3D" id="3.30.559.10">
    <property type="entry name" value="Chloramphenicol acetyltransferase-like domain"/>
    <property type="match status" value="2"/>
</dbReference>
<evidence type="ECO:0000259" key="2">
    <source>
        <dbReference type="Pfam" id="PF22664"/>
    </source>
</evidence>
<feature type="domain" description="Trichothecene 3-O-acetyltransferase-like N-terminal" evidence="2">
    <location>
        <begin position="20"/>
        <end position="173"/>
    </location>
</feature>
<evidence type="ECO:0000256" key="1">
    <source>
        <dbReference type="ARBA" id="ARBA00022679"/>
    </source>
</evidence>
<sequence>MESFEYYQDFIGQLPMLKTYLHFCFGFATPNENAQTERIVAEVGITARRMTESFPWLAGQVVSRASGDGESGVFSMAPCARFDNTFLRRVKDCKAVFPSYPEILEAKASQKVLAGEVLAPRTAFPLSYQESEEDPAPVMALQINIVSGGILLNWACQHNVMDASGLSQALGLFALLMRGRNTSIRHRLGEPTARELDTTSRTGHLQRPIAVDPPLSPAPFHAFAWRDFNFSAESLDAIKAMANDSAGFVDPTVSFVSTNDALTAFCWQRIAAARLELGKPPDAISKLARAVDARAIMKVSPEYMGHMIYIAATHLPLETIAKRPLAYVASALRRSLDEASNEYEIRSFATLLSDTKDRRTIAFSGAFDPELDVGNSSGLSMKWRYDFGSLGVPDFGNRPRFTPIPSTVYIWTRRPDGSVDVMLGLRPQELAIIQKSDEWCRLSTMYPQ</sequence>
<dbReference type="PANTHER" id="PTHR31896:SF64">
    <property type="entry name" value="TRICHOTHECENE 3-O-ACETYLTRANSFERASE"/>
    <property type="match status" value="1"/>
</dbReference>
<keyword evidence="1" id="KW-0808">Transferase</keyword>
<dbReference type="PANTHER" id="PTHR31896">
    <property type="entry name" value="FAMILY REGULATORY PROTEIN, PUTATIVE (AFU_ORTHOLOGUE AFUA_3G14730)-RELATED"/>
    <property type="match status" value="1"/>
</dbReference>
<dbReference type="AlphaFoldDB" id="A0AAW0R2I0"/>
<keyword evidence="4" id="KW-1185">Reference proteome</keyword>
<evidence type="ECO:0000313" key="3">
    <source>
        <dbReference type="EMBL" id="KAK8121428.1"/>
    </source>
</evidence>
<name>A0AAW0R2I0_9PEZI</name>
<dbReference type="Pfam" id="PF22664">
    <property type="entry name" value="TRI-like_N"/>
    <property type="match status" value="1"/>
</dbReference>
<organism evidence="3 4">
    <name type="scientific">Apiospora kogelbergensis</name>
    <dbReference type="NCBI Taxonomy" id="1337665"/>
    <lineage>
        <taxon>Eukaryota</taxon>
        <taxon>Fungi</taxon>
        <taxon>Dikarya</taxon>
        <taxon>Ascomycota</taxon>
        <taxon>Pezizomycotina</taxon>
        <taxon>Sordariomycetes</taxon>
        <taxon>Xylariomycetidae</taxon>
        <taxon>Amphisphaeriales</taxon>
        <taxon>Apiosporaceae</taxon>
        <taxon>Apiospora</taxon>
    </lineage>
</organism>